<evidence type="ECO:0000313" key="2">
    <source>
        <dbReference type="Proteomes" id="UP001221757"/>
    </source>
</evidence>
<gene>
    <name evidence="1" type="ORF">B0H17DRAFT_1205995</name>
</gene>
<evidence type="ECO:0000313" key="1">
    <source>
        <dbReference type="EMBL" id="KAJ7681182.1"/>
    </source>
</evidence>
<sequence length="161" mass="18160">MDFDVFVDDAQPGGVDASDDTKRIRGQDAEDQAQTLAIATLHALVRWITWRTGNPFIEAAHALRAHCVTLQTLRAGDPILGCRRRWLPRRRACPLPEALRPLHATTTSGMEGAKGMGRRNRKQLAWTGAREFAMRFVRERLYEGRYGEDKEEEGDPAWCVG</sequence>
<dbReference type="AlphaFoldDB" id="A0AAD7D5Y7"/>
<organism evidence="1 2">
    <name type="scientific">Mycena rosella</name>
    <name type="common">Pink bonnet</name>
    <name type="synonym">Agaricus rosellus</name>
    <dbReference type="NCBI Taxonomy" id="1033263"/>
    <lineage>
        <taxon>Eukaryota</taxon>
        <taxon>Fungi</taxon>
        <taxon>Dikarya</taxon>
        <taxon>Basidiomycota</taxon>
        <taxon>Agaricomycotina</taxon>
        <taxon>Agaricomycetes</taxon>
        <taxon>Agaricomycetidae</taxon>
        <taxon>Agaricales</taxon>
        <taxon>Marasmiineae</taxon>
        <taxon>Mycenaceae</taxon>
        <taxon>Mycena</taxon>
    </lineage>
</organism>
<dbReference type="Proteomes" id="UP001221757">
    <property type="component" value="Unassembled WGS sequence"/>
</dbReference>
<reference evidence="1" key="1">
    <citation type="submission" date="2023-03" db="EMBL/GenBank/DDBJ databases">
        <title>Massive genome expansion in bonnet fungi (Mycena s.s.) driven by repeated elements and novel gene families across ecological guilds.</title>
        <authorList>
            <consortium name="Lawrence Berkeley National Laboratory"/>
            <person name="Harder C.B."/>
            <person name="Miyauchi S."/>
            <person name="Viragh M."/>
            <person name="Kuo A."/>
            <person name="Thoen E."/>
            <person name="Andreopoulos B."/>
            <person name="Lu D."/>
            <person name="Skrede I."/>
            <person name="Drula E."/>
            <person name="Henrissat B."/>
            <person name="Morin E."/>
            <person name="Kohler A."/>
            <person name="Barry K."/>
            <person name="LaButti K."/>
            <person name="Morin E."/>
            <person name="Salamov A."/>
            <person name="Lipzen A."/>
            <person name="Mereny Z."/>
            <person name="Hegedus B."/>
            <person name="Baldrian P."/>
            <person name="Stursova M."/>
            <person name="Weitz H."/>
            <person name="Taylor A."/>
            <person name="Grigoriev I.V."/>
            <person name="Nagy L.G."/>
            <person name="Martin F."/>
            <person name="Kauserud H."/>
        </authorList>
    </citation>
    <scope>NUCLEOTIDE SEQUENCE</scope>
    <source>
        <strain evidence="1">CBHHK067</strain>
    </source>
</reference>
<dbReference type="EMBL" id="JARKIE010000121">
    <property type="protein sequence ID" value="KAJ7681182.1"/>
    <property type="molecule type" value="Genomic_DNA"/>
</dbReference>
<protein>
    <submittedName>
        <fullName evidence="1">Uncharacterized protein</fullName>
    </submittedName>
</protein>
<proteinExistence type="predicted"/>
<name>A0AAD7D5Y7_MYCRO</name>
<comment type="caution">
    <text evidence="1">The sequence shown here is derived from an EMBL/GenBank/DDBJ whole genome shotgun (WGS) entry which is preliminary data.</text>
</comment>
<accession>A0AAD7D5Y7</accession>
<keyword evidence="2" id="KW-1185">Reference proteome</keyword>